<dbReference type="EMBL" id="NBCO01000004">
    <property type="protein sequence ID" value="ORC91964.1"/>
    <property type="molecule type" value="Genomic_DNA"/>
</dbReference>
<gene>
    <name evidence="1" type="ORF">TM35_000041780</name>
</gene>
<evidence type="ECO:0000313" key="2">
    <source>
        <dbReference type="Proteomes" id="UP000192257"/>
    </source>
</evidence>
<protein>
    <submittedName>
        <fullName evidence="1">Uncharacterized protein</fullName>
    </submittedName>
</protein>
<dbReference type="AlphaFoldDB" id="A0A1X0P4U2"/>
<dbReference type="GeneID" id="39982152"/>
<dbReference type="RefSeq" id="XP_028886030.1">
    <property type="nucleotide sequence ID" value="XM_029022372.1"/>
</dbReference>
<dbReference type="VEuPathDB" id="TriTrypDB:TM35_000041780"/>
<name>A0A1X0P4U2_9TRYP</name>
<evidence type="ECO:0000313" key="1">
    <source>
        <dbReference type="EMBL" id="ORC91964.1"/>
    </source>
</evidence>
<sequence>MSISIARAAKRVTKYLSDQSDESKDVLRVSSARLPPAYREEYVYEDPQKRILPAFRETWRGGANIIAPNQGSCFVAVDCIWHDRNRISKEEIDKMNDSGNITKEKMPPSEEVPVCPRCKEDSLPVICSILPKERDIAGLLKRSRRDKAKLYRSCRNHYVHGALGLQESPYGHCGEVYQDIQQRLNTAYIHSRYPLKRQVQYQDDSLFGTYPLRESSPIRRKGGYPPRDHLFGPLHIKDLM</sequence>
<proteinExistence type="predicted"/>
<accession>A0A1X0P4U2</accession>
<reference evidence="1 2" key="1">
    <citation type="submission" date="2017-03" db="EMBL/GenBank/DDBJ databases">
        <title>An alternative strategy for trypanosome survival in the mammalian bloodstream revealed through genome and transcriptome analysis of the ubiquitous bovine parasite Trypanosoma (Megatrypanum) theileri.</title>
        <authorList>
            <person name="Kelly S."/>
            <person name="Ivens A."/>
            <person name="Mott A."/>
            <person name="O'Neill E."/>
            <person name="Emms D."/>
            <person name="Macleod O."/>
            <person name="Voorheis P."/>
            <person name="Matthews J."/>
            <person name="Matthews K."/>
            <person name="Carrington M."/>
        </authorList>
    </citation>
    <scope>NUCLEOTIDE SEQUENCE [LARGE SCALE GENOMIC DNA]</scope>
    <source>
        <strain evidence="1">Edinburgh</strain>
    </source>
</reference>
<dbReference type="OrthoDB" id="238208at2759"/>
<dbReference type="Proteomes" id="UP000192257">
    <property type="component" value="Unassembled WGS sequence"/>
</dbReference>
<keyword evidence="2" id="KW-1185">Reference proteome</keyword>
<comment type="caution">
    <text evidence="1">The sequence shown here is derived from an EMBL/GenBank/DDBJ whole genome shotgun (WGS) entry which is preliminary data.</text>
</comment>
<organism evidence="1 2">
    <name type="scientific">Trypanosoma theileri</name>
    <dbReference type="NCBI Taxonomy" id="67003"/>
    <lineage>
        <taxon>Eukaryota</taxon>
        <taxon>Discoba</taxon>
        <taxon>Euglenozoa</taxon>
        <taxon>Kinetoplastea</taxon>
        <taxon>Metakinetoplastina</taxon>
        <taxon>Trypanosomatida</taxon>
        <taxon>Trypanosomatidae</taxon>
        <taxon>Trypanosoma</taxon>
    </lineage>
</organism>